<comment type="caution">
    <text evidence="5">The sequence shown here is derived from an EMBL/GenBank/DDBJ whole genome shotgun (WGS) entry which is preliminary data.</text>
</comment>
<dbReference type="InterPro" id="IPR001347">
    <property type="entry name" value="SIS_dom"/>
</dbReference>
<dbReference type="RefSeq" id="WP_186503836.1">
    <property type="nucleotide sequence ID" value="NZ_JACOGK010000027.1"/>
</dbReference>
<dbReference type="InterPro" id="IPR005488">
    <property type="entry name" value="Etherase_MurQ"/>
</dbReference>
<feature type="domain" description="SIS" evidence="4">
    <location>
        <begin position="56"/>
        <end position="219"/>
    </location>
</feature>
<dbReference type="SUPFAM" id="SSF53697">
    <property type="entry name" value="SIS domain"/>
    <property type="match status" value="1"/>
</dbReference>
<comment type="pathway">
    <text evidence="3">Amino-sugar metabolism; N-acetylmuramate degradation.</text>
</comment>
<organism evidence="5 6">
    <name type="scientific">Megasphaera hominis</name>
    <dbReference type="NCBI Taxonomy" id="159836"/>
    <lineage>
        <taxon>Bacteria</taxon>
        <taxon>Bacillati</taxon>
        <taxon>Bacillota</taxon>
        <taxon>Negativicutes</taxon>
        <taxon>Veillonellales</taxon>
        <taxon>Veillonellaceae</taxon>
        <taxon>Megasphaera</taxon>
    </lineage>
</organism>
<dbReference type="GO" id="GO:0016829">
    <property type="term" value="F:lyase activity"/>
    <property type="evidence" value="ECO:0007669"/>
    <property type="project" value="UniProtKB-KW"/>
</dbReference>
<evidence type="ECO:0000259" key="4">
    <source>
        <dbReference type="PROSITE" id="PS51464"/>
    </source>
</evidence>
<keyword evidence="1 3" id="KW-0456">Lyase</keyword>
<dbReference type="NCBIfam" id="TIGR00274">
    <property type="entry name" value="N-acetylmuramic acid 6-phosphate etherase"/>
    <property type="match status" value="1"/>
</dbReference>
<evidence type="ECO:0000313" key="5">
    <source>
        <dbReference type="EMBL" id="MBC3537445.1"/>
    </source>
</evidence>
<proteinExistence type="inferred from homology"/>
<comment type="function">
    <text evidence="3">Specifically catalyzes the cleavage of the D-lactyl ether substituent of MurNAc 6-phosphate, producing GlcNAc 6-phosphate and D-lactate.</text>
</comment>
<dbReference type="InterPro" id="IPR046348">
    <property type="entry name" value="SIS_dom_sf"/>
</dbReference>
<keyword evidence="6" id="KW-1185">Reference proteome</keyword>
<evidence type="ECO:0000256" key="1">
    <source>
        <dbReference type="ARBA" id="ARBA00023239"/>
    </source>
</evidence>
<dbReference type="Gene3D" id="1.10.8.1080">
    <property type="match status" value="1"/>
</dbReference>
<dbReference type="PROSITE" id="PS01272">
    <property type="entry name" value="GCKR"/>
    <property type="match status" value="1"/>
</dbReference>
<dbReference type="EMBL" id="JACOGK010000027">
    <property type="protein sequence ID" value="MBC3537445.1"/>
    <property type="molecule type" value="Genomic_DNA"/>
</dbReference>
<feature type="active site" description="Proton donor" evidence="3">
    <location>
        <position position="84"/>
    </location>
</feature>
<dbReference type="EC" id="4.2.1.126" evidence="3"/>
<dbReference type="InterPro" id="IPR040190">
    <property type="entry name" value="MURQ/GCKR"/>
</dbReference>
<comment type="subunit">
    <text evidence="3">Homodimer.</text>
</comment>
<gene>
    <name evidence="3 5" type="primary">murQ</name>
    <name evidence="5" type="ORF">H8J70_09290</name>
</gene>
<feature type="active site" evidence="3">
    <location>
        <position position="115"/>
    </location>
</feature>
<dbReference type="PANTHER" id="PTHR10088">
    <property type="entry name" value="GLUCOKINASE REGULATORY PROTEIN"/>
    <property type="match status" value="1"/>
</dbReference>
<dbReference type="PROSITE" id="PS51464">
    <property type="entry name" value="SIS"/>
    <property type="match status" value="1"/>
</dbReference>
<name>A0ABR6VJJ9_9FIRM</name>
<dbReference type="NCBIfam" id="NF003915">
    <property type="entry name" value="PRK05441.1"/>
    <property type="match status" value="1"/>
</dbReference>
<dbReference type="PANTHER" id="PTHR10088:SF4">
    <property type="entry name" value="GLUCOKINASE REGULATORY PROTEIN"/>
    <property type="match status" value="1"/>
</dbReference>
<sequence length="307" mass="32172">MLNLSRLATEQRNDRTTHIDHVSTLEMVRMMNEEDSHVAIAVQQILPDIARAIDVITARLKKGGRLFYMGSGTSGRLGVLDAAECPPTFSTAPELVQGLIAGGQAAMFTAQEGAEDSEYLGQRDLENKRLAACDVVVALSASGRTPYAIGGLHYARSVGAATIALDCSPHSHLGSCADIDLCVLPGPEIITGSTRLKAGTAQKMILNMLSTGTMIRLGKVYGNLMVDVKASNQKLEDRACRIVMAATGCTEDTALTALEASQGQAKTAIVMVLLEVPAAAAASLLAKAGGYIDKVLPPDGKDGAHGL</sequence>
<comment type="similarity">
    <text evidence="3">Belongs to the GCKR-like family. MurNAc-6-P etherase subfamily.</text>
</comment>
<dbReference type="HAMAP" id="MF_00068">
    <property type="entry name" value="MurQ"/>
    <property type="match status" value="1"/>
</dbReference>
<protein>
    <recommendedName>
        <fullName evidence="3">N-acetylmuramic acid 6-phosphate etherase</fullName>
        <shortName evidence="3">MurNAc-6-P etherase</shortName>
        <ecNumber evidence="3">4.2.1.126</ecNumber>
    </recommendedName>
    <alternativeName>
        <fullName evidence="3">N-acetylmuramic acid 6-phosphate hydrolase</fullName>
    </alternativeName>
    <alternativeName>
        <fullName evidence="3">N-acetylmuramic acid 6-phosphate lyase</fullName>
    </alternativeName>
</protein>
<comment type="catalytic activity">
    <reaction evidence="3">
        <text>N-acetyl-D-muramate 6-phosphate + H2O = N-acetyl-D-glucosamine 6-phosphate + (R)-lactate</text>
        <dbReference type="Rhea" id="RHEA:26410"/>
        <dbReference type="ChEBI" id="CHEBI:15377"/>
        <dbReference type="ChEBI" id="CHEBI:16004"/>
        <dbReference type="ChEBI" id="CHEBI:57513"/>
        <dbReference type="ChEBI" id="CHEBI:58722"/>
        <dbReference type="EC" id="4.2.1.126"/>
    </reaction>
</comment>
<reference evidence="5 6" key="1">
    <citation type="submission" date="2020-08" db="EMBL/GenBank/DDBJ databases">
        <authorList>
            <person name="Liu C."/>
            <person name="Sun Q."/>
        </authorList>
    </citation>
    <scope>NUCLEOTIDE SEQUENCE [LARGE SCALE GENOMIC DNA]</scope>
    <source>
        <strain evidence="5 6">NSJ-59</strain>
    </source>
</reference>
<dbReference type="Pfam" id="PF22645">
    <property type="entry name" value="GKRP_SIS_N"/>
    <property type="match status" value="1"/>
</dbReference>
<dbReference type="Proteomes" id="UP000606870">
    <property type="component" value="Unassembled WGS sequence"/>
</dbReference>
<evidence type="ECO:0000256" key="2">
    <source>
        <dbReference type="ARBA" id="ARBA00023277"/>
    </source>
</evidence>
<evidence type="ECO:0000256" key="3">
    <source>
        <dbReference type="HAMAP-Rule" id="MF_00068"/>
    </source>
</evidence>
<dbReference type="CDD" id="cd05007">
    <property type="entry name" value="SIS_Etherase"/>
    <property type="match status" value="1"/>
</dbReference>
<dbReference type="InterPro" id="IPR005486">
    <property type="entry name" value="Glucokinase_regulatory_CS"/>
</dbReference>
<accession>A0ABR6VJJ9</accession>
<comment type="miscellaneous">
    <text evidence="3">A lyase-type mechanism (elimination/hydration) is suggested for the cleavage of the lactyl ether bond of MurNAc 6-phosphate, with the formation of an alpha,beta-unsaturated aldehyde intermediate with (E)-stereochemistry, followed by the syn addition of water to give product.</text>
</comment>
<evidence type="ECO:0000313" key="6">
    <source>
        <dbReference type="Proteomes" id="UP000606870"/>
    </source>
</evidence>
<keyword evidence="2 3" id="KW-0119">Carbohydrate metabolism</keyword>
<dbReference type="NCBIfam" id="NF009222">
    <property type="entry name" value="PRK12570.1"/>
    <property type="match status" value="1"/>
</dbReference>
<dbReference type="Gene3D" id="3.40.50.10490">
    <property type="entry name" value="Glucose-6-phosphate isomerase like protein, domain 1"/>
    <property type="match status" value="1"/>
</dbReference>